<keyword evidence="4 7" id="KW-0812">Transmembrane</keyword>
<dbReference type="Gene3D" id="1.10.287.3510">
    <property type="match status" value="1"/>
</dbReference>
<evidence type="ECO:0000256" key="7">
    <source>
        <dbReference type="SAM" id="Phobius"/>
    </source>
</evidence>
<reference evidence="8 9" key="1">
    <citation type="submission" date="2017-08" db="EMBL/GenBank/DDBJ databases">
        <title>Virgibacillus indicus sp. nov. and Virgibacillus profoundi sp. nov, two moderately halophilic bacteria isolated from marine sediment by using the Microfluidic Streak Plate.</title>
        <authorList>
            <person name="Xu B."/>
            <person name="Hu B."/>
            <person name="Wang J."/>
            <person name="Zhu Y."/>
            <person name="Huang L."/>
            <person name="Du W."/>
            <person name="Huang Y."/>
        </authorList>
    </citation>
    <scope>NUCLEOTIDE SEQUENCE [LARGE SCALE GENOMIC DNA]</scope>
    <source>
        <strain evidence="8 9">IO3-P3-H5</strain>
    </source>
</reference>
<dbReference type="PANTHER" id="PTHR34583">
    <property type="entry name" value="ANTIPORTER SUBUNIT MNHC2-RELATED"/>
    <property type="match status" value="1"/>
</dbReference>
<keyword evidence="9" id="KW-1185">Reference proteome</keyword>
<keyword evidence="3" id="KW-1003">Cell membrane</keyword>
<dbReference type="EMBL" id="NPOA01000001">
    <property type="protein sequence ID" value="PAV31576.1"/>
    <property type="molecule type" value="Genomic_DNA"/>
</dbReference>
<dbReference type="InterPro" id="IPR050601">
    <property type="entry name" value="CPA3_antiporter_subunitC"/>
</dbReference>
<feature type="transmembrane region" description="Helical" evidence="7">
    <location>
        <begin position="6"/>
        <end position="21"/>
    </location>
</feature>
<dbReference type="Proteomes" id="UP000218887">
    <property type="component" value="Unassembled WGS sequence"/>
</dbReference>
<dbReference type="Pfam" id="PF00420">
    <property type="entry name" value="Oxidored_q2"/>
    <property type="match status" value="1"/>
</dbReference>
<keyword evidence="5 7" id="KW-1133">Transmembrane helix</keyword>
<evidence type="ECO:0000256" key="2">
    <source>
        <dbReference type="ARBA" id="ARBA00010388"/>
    </source>
</evidence>
<gene>
    <name evidence="8" type="ORF">CIL05_02655</name>
</gene>
<comment type="similarity">
    <text evidence="2">Belongs to the CPA3 antiporters (TC 2.A.63) subunit C family.</text>
</comment>
<feature type="transmembrane region" description="Helical" evidence="7">
    <location>
        <begin position="28"/>
        <end position="47"/>
    </location>
</feature>
<evidence type="ECO:0000313" key="9">
    <source>
        <dbReference type="Proteomes" id="UP000218887"/>
    </source>
</evidence>
<protein>
    <submittedName>
        <fullName evidence="8">Na(+)/H(+) antiporter subunit C</fullName>
    </submittedName>
</protein>
<dbReference type="PANTHER" id="PTHR34583:SF2">
    <property type="entry name" value="ANTIPORTER SUBUNIT MNHC2-RELATED"/>
    <property type="match status" value="1"/>
</dbReference>
<comment type="subcellular location">
    <subcellularLocation>
        <location evidence="1">Cell membrane</location>
        <topology evidence="1">Multi-pass membrane protein</topology>
    </subcellularLocation>
</comment>
<keyword evidence="6 7" id="KW-0472">Membrane</keyword>
<accession>A0A2A2IJT6</accession>
<organism evidence="8 9">
    <name type="scientific">Virgibacillus profundi</name>
    <dbReference type="NCBI Taxonomy" id="2024555"/>
    <lineage>
        <taxon>Bacteria</taxon>
        <taxon>Bacillati</taxon>
        <taxon>Bacillota</taxon>
        <taxon>Bacilli</taxon>
        <taxon>Bacillales</taxon>
        <taxon>Bacillaceae</taxon>
        <taxon>Virgibacillus</taxon>
    </lineage>
</organism>
<evidence type="ECO:0000256" key="3">
    <source>
        <dbReference type="ARBA" id="ARBA00022475"/>
    </source>
</evidence>
<evidence type="ECO:0000256" key="6">
    <source>
        <dbReference type="ARBA" id="ARBA00023136"/>
    </source>
</evidence>
<dbReference type="OrthoDB" id="9799219at2"/>
<comment type="caution">
    <text evidence="8">The sequence shown here is derived from an EMBL/GenBank/DDBJ whole genome shotgun (WGS) entry which is preliminary data.</text>
</comment>
<evidence type="ECO:0000256" key="1">
    <source>
        <dbReference type="ARBA" id="ARBA00004651"/>
    </source>
</evidence>
<feature type="transmembrane region" description="Helical" evidence="7">
    <location>
        <begin position="67"/>
        <end position="92"/>
    </location>
</feature>
<dbReference type="NCBIfam" id="NF006372">
    <property type="entry name" value="PRK08600.1"/>
    <property type="match status" value="1"/>
</dbReference>
<evidence type="ECO:0000256" key="4">
    <source>
        <dbReference type="ARBA" id="ARBA00022692"/>
    </source>
</evidence>
<dbReference type="RefSeq" id="WP_095653945.1">
    <property type="nucleotide sequence ID" value="NZ_NPOA01000001.1"/>
</dbReference>
<evidence type="ECO:0000313" key="8">
    <source>
        <dbReference type="EMBL" id="PAV31576.1"/>
    </source>
</evidence>
<evidence type="ECO:0000256" key="5">
    <source>
        <dbReference type="ARBA" id="ARBA00022989"/>
    </source>
</evidence>
<dbReference type="NCBIfam" id="NF009303">
    <property type="entry name" value="PRK12660.1"/>
    <property type="match status" value="1"/>
</dbReference>
<sequence>METLITILSGVLVSVATYLLLSRSLIRVVLGSAILSHAAHLLIMTMGGLKRGSAPILGEETESYTDALPQALILTSIVISFAVTALFLVLAFRTYRETGTDNLYALRGFKDE</sequence>
<dbReference type="InterPro" id="IPR039428">
    <property type="entry name" value="NUOK/Mnh_C1-like"/>
</dbReference>
<dbReference type="AlphaFoldDB" id="A0A2A2IJT6"/>
<name>A0A2A2IJT6_9BACI</name>
<dbReference type="GO" id="GO:0005886">
    <property type="term" value="C:plasma membrane"/>
    <property type="evidence" value="ECO:0007669"/>
    <property type="project" value="UniProtKB-SubCell"/>
</dbReference>
<proteinExistence type="inferred from homology"/>